<feature type="domain" description="D-isomer specific 2-hydroxyacid dehydrogenase NAD-binding" evidence="6">
    <location>
        <begin position="115"/>
        <end position="288"/>
    </location>
</feature>
<evidence type="ECO:0000256" key="3">
    <source>
        <dbReference type="ARBA" id="ARBA00023027"/>
    </source>
</evidence>
<dbReference type="PANTHER" id="PTHR42789">
    <property type="entry name" value="D-ISOMER SPECIFIC 2-HYDROXYACID DEHYDROGENASE FAMILY PROTEIN (AFU_ORTHOLOGUE AFUA_6G10090)"/>
    <property type="match status" value="1"/>
</dbReference>
<dbReference type="AlphaFoldDB" id="F9T3X8"/>
<dbReference type="InterPro" id="IPR006140">
    <property type="entry name" value="D-isomer_DH_NAD-bd"/>
</dbReference>
<evidence type="ECO:0000256" key="2">
    <source>
        <dbReference type="ARBA" id="ARBA00023002"/>
    </source>
</evidence>
<dbReference type="PANTHER" id="PTHR42789:SF1">
    <property type="entry name" value="D-ISOMER SPECIFIC 2-HYDROXYACID DEHYDROGENASE FAMILY PROTEIN (AFU_ORTHOLOGUE AFUA_6G10090)"/>
    <property type="match status" value="1"/>
</dbReference>
<dbReference type="EMBL" id="CP009356">
    <property type="protein sequence ID" value="AIW17154.1"/>
    <property type="molecule type" value="Genomic_DNA"/>
</dbReference>
<feature type="domain" description="D-isomer specific 2-hydroxyacid dehydrogenase catalytic" evidence="5">
    <location>
        <begin position="37"/>
        <end position="314"/>
    </location>
</feature>
<evidence type="ECO:0000313" key="9">
    <source>
        <dbReference type="Proteomes" id="UP000003836"/>
    </source>
</evidence>
<dbReference type="Pfam" id="PF02826">
    <property type="entry name" value="2-Hacid_dh_C"/>
    <property type="match status" value="1"/>
</dbReference>
<dbReference type="GeneID" id="23447799"/>
<dbReference type="EMBL" id="AFWI01000112">
    <property type="protein sequence ID" value="EGU56493.1"/>
    <property type="molecule type" value="Genomic_DNA"/>
</dbReference>
<gene>
    <name evidence="7" type="ORF">IX91_24050</name>
    <name evidence="8" type="ORF">VITU9109_17403</name>
</gene>
<evidence type="ECO:0000256" key="4">
    <source>
        <dbReference type="RuleBase" id="RU003719"/>
    </source>
</evidence>
<dbReference type="HOGENOM" id="CLU_019796_1_3_6"/>
<dbReference type="InterPro" id="IPR036291">
    <property type="entry name" value="NAD(P)-bd_dom_sf"/>
</dbReference>
<dbReference type="Proteomes" id="UP000030071">
    <property type="component" value="Plasmid p251"/>
</dbReference>
<dbReference type="CDD" id="cd12169">
    <property type="entry name" value="PGDH_like_1"/>
    <property type="match status" value="1"/>
</dbReference>
<evidence type="ECO:0000313" key="7">
    <source>
        <dbReference type="EMBL" id="AIW17154.1"/>
    </source>
</evidence>
<evidence type="ECO:0000313" key="10">
    <source>
        <dbReference type="Proteomes" id="UP000030071"/>
    </source>
</evidence>
<evidence type="ECO:0000256" key="1">
    <source>
        <dbReference type="ARBA" id="ARBA00005854"/>
    </source>
</evidence>
<evidence type="ECO:0000259" key="5">
    <source>
        <dbReference type="Pfam" id="PF00389"/>
    </source>
</evidence>
<reference evidence="7 10" key="3">
    <citation type="submission" date="2014-08" db="EMBL/GenBank/DDBJ databases">
        <title>First Complete Genome Sequence of the Shellfish Pathogen Vibrio tubiashii.</title>
        <authorList>
            <person name="Richards G.P."/>
            <person name="Needleman D.S."/>
            <person name="Watson M.A."/>
            <person name="Bono J.L."/>
        </authorList>
    </citation>
    <scope>NUCLEOTIDE SEQUENCE [LARGE SCALE GENOMIC DNA]</scope>
    <source>
        <strain evidence="7 10">ATCC 19109</strain>
        <plasmid evidence="7">p251</plasmid>
        <plasmid evidence="10">Plasmid p251</plasmid>
    </source>
</reference>
<name>F9T3X8_9VIBR</name>
<dbReference type="SUPFAM" id="SSF51735">
    <property type="entry name" value="NAD(P)-binding Rossmann-fold domains"/>
    <property type="match status" value="1"/>
</dbReference>
<dbReference type="Gene3D" id="3.40.50.720">
    <property type="entry name" value="NAD(P)-binding Rossmann-like Domain"/>
    <property type="match status" value="2"/>
</dbReference>
<proteinExistence type="inferred from homology"/>
<reference evidence="8" key="1">
    <citation type="submission" date="2011-08" db="EMBL/GenBank/DDBJ databases">
        <authorList>
            <person name="Hoffman M."/>
            <person name="Strain E.A."/>
            <person name="Brown E."/>
            <person name="Allard M.W."/>
        </authorList>
    </citation>
    <scope>NUCLEOTIDE SEQUENCE</scope>
    <source>
        <strain evidence="8">ATCC 19109</strain>
    </source>
</reference>
<sequence>MSNVKTVVIPDDYQNGAGNVSSLHEDSSCRVISIGDVHKDVTADEILSQAEALILIRERTVIDSEFLKRTPKVKVISQTGKVARNIDLDLCRAHGIDVVEGKGSPIAPAELTWLLIQNSVRQFVPSVNAMMAGKWQVAMGDTVSGKTLGVVGYGKIGKRVIEYAKAFGMNVCVWGSERALNEAKEDGIDVPVSREEFFSSCDVISLHQRLVPDTQGNITYDDLFAMKPSAVFVNTARAELVESGALEQALDDGRPGFAALDVYEQEPIWTTEHPMLKRANVLCSPHLGYVAQSSYDLYFDIAFQNIKRYMSGDRSHVINA</sequence>
<keyword evidence="7" id="KW-0614">Plasmid</keyword>
<reference evidence="8 9" key="2">
    <citation type="journal article" date="2012" name="Int. J. Syst. Evol. Microbiol.">
        <title>Vibrio caribbeanicus sp. nov., isolated from the marine sponge Scleritoderma cyanea.</title>
        <authorList>
            <person name="Hoffmann M."/>
            <person name="Monday S.R."/>
            <person name="Allard M.W."/>
            <person name="Strain E.A."/>
            <person name="Whittaker P."/>
            <person name="Naum M."/>
            <person name="McCarthy P.J."/>
            <person name="Lopez J.V."/>
            <person name="Fischer M."/>
            <person name="Brown E.W."/>
        </authorList>
    </citation>
    <scope>NUCLEOTIDE SEQUENCE [LARGE SCALE GENOMIC DNA]</scope>
    <source>
        <strain evidence="8 9">ATCC 19109</strain>
    </source>
</reference>
<evidence type="ECO:0000313" key="8">
    <source>
        <dbReference type="EMBL" id="EGU56493.1"/>
    </source>
</evidence>
<dbReference type="eggNOG" id="COG0111">
    <property type="taxonomic scope" value="Bacteria"/>
</dbReference>
<keyword evidence="3" id="KW-0520">NAD</keyword>
<accession>F9T3X8</accession>
<keyword evidence="2 4" id="KW-0560">Oxidoreductase</keyword>
<comment type="similarity">
    <text evidence="1 4">Belongs to the D-isomer specific 2-hydroxyacid dehydrogenase family.</text>
</comment>
<dbReference type="Proteomes" id="UP000003836">
    <property type="component" value="Unassembled WGS sequence"/>
</dbReference>
<dbReference type="GO" id="GO:0016616">
    <property type="term" value="F:oxidoreductase activity, acting on the CH-OH group of donors, NAD or NADP as acceptor"/>
    <property type="evidence" value="ECO:0007669"/>
    <property type="project" value="InterPro"/>
</dbReference>
<dbReference type="Pfam" id="PF00389">
    <property type="entry name" value="2-Hacid_dh"/>
    <property type="match status" value="1"/>
</dbReference>
<dbReference type="PATRIC" id="fig|1051646.9.peg.4895"/>
<dbReference type="SUPFAM" id="SSF52283">
    <property type="entry name" value="Formate/glycerate dehydrogenase catalytic domain-like"/>
    <property type="match status" value="1"/>
</dbReference>
<dbReference type="GO" id="GO:0051287">
    <property type="term" value="F:NAD binding"/>
    <property type="evidence" value="ECO:0007669"/>
    <property type="project" value="InterPro"/>
</dbReference>
<evidence type="ECO:0000259" key="6">
    <source>
        <dbReference type="Pfam" id="PF02826"/>
    </source>
</evidence>
<organism evidence="7 10">
    <name type="scientific">Vibrio tubiashii ATCC 19109</name>
    <dbReference type="NCBI Taxonomy" id="1051646"/>
    <lineage>
        <taxon>Bacteria</taxon>
        <taxon>Pseudomonadati</taxon>
        <taxon>Pseudomonadota</taxon>
        <taxon>Gammaproteobacteria</taxon>
        <taxon>Vibrionales</taxon>
        <taxon>Vibrionaceae</taxon>
        <taxon>Vibrio</taxon>
        <taxon>Vibrio oreintalis group</taxon>
    </lineage>
</organism>
<geneLocation type="plasmid" evidence="7 10">
    <name>p251</name>
</geneLocation>
<keyword evidence="9" id="KW-1185">Reference proteome</keyword>
<protein>
    <submittedName>
        <fullName evidence="7">3-phosphoglycerate dehydrogenase</fullName>
    </submittedName>
    <submittedName>
        <fullName evidence="8">D-isomer specific 2-hydroxyacid dehydrogenase</fullName>
    </submittedName>
</protein>
<dbReference type="InterPro" id="IPR050857">
    <property type="entry name" value="D-2-hydroxyacid_DH"/>
</dbReference>
<dbReference type="InterPro" id="IPR006139">
    <property type="entry name" value="D-isomer_2_OHA_DH_cat_dom"/>
</dbReference>
<dbReference type="RefSeq" id="WP_004744211.1">
    <property type="nucleotide sequence ID" value="NZ_AFWI01000112.1"/>
</dbReference>
<dbReference type="KEGG" id="vtu:IX91_24050"/>